<dbReference type="GeneID" id="84211458"/>
<evidence type="ECO:0000313" key="5">
    <source>
        <dbReference type="EMBL" id="MDQ9072563.1"/>
    </source>
</evidence>
<dbReference type="RefSeq" id="WP_004870058.1">
    <property type="nucleotide sequence ID" value="NZ_BBLI01000077.1"/>
</dbReference>
<protein>
    <submittedName>
        <fullName evidence="5">Alpha/beta hydrolase</fullName>
    </submittedName>
</protein>
<dbReference type="GO" id="GO:0005829">
    <property type="term" value="C:cytosol"/>
    <property type="evidence" value="ECO:0007669"/>
    <property type="project" value="TreeGrafter"/>
</dbReference>
<gene>
    <name evidence="5" type="ORF">RFH51_13965</name>
</gene>
<dbReference type="InterPro" id="IPR033140">
    <property type="entry name" value="Lipase_GDXG_put_SER_AS"/>
</dbReference>
<feature type="active site" evidence="3">
    <location>
        <position position="149"/>
    </location>
</feature>
<dbReference type="PANTHER" id="PTHR23025">
    <property type="entry name" value="TRIACYLGLYCEROL LIPASE"/>
    <property type="match status" value="1"/>
</dbReference>
<evidence type="ECO:0000313" key="6">
    <source>
        <dbReference type="Proteomes" id="UP001243195"/>
    </source>
</evidence>
<dbReference type="PROSITE" id="PS01174">
    <property type="entry name" value="LIPASE_GDXG_SER"/>
    <property type="match status" value="1"/>
</dbReference>
<comment type="similarity">
    <text evidence="1">Belongs to the 'GDXG' lipolytic enzyme family.</text>
</comment>
<name>A0AAW8JJW3_9GAMM</name>
<dbReference type="PANTHER" id="PTHR23025:SF3">
    <property type="entry name" value="HORMONE-SENSITIVE LIPASE"/>
    <property type="match status" value="1"/>
</dbReference>
<dbReference type="InterPro" id="IPR029058">
    <property type="entry name" value="AB_hydrolase_fold"/>
</dbReference>
<dbReference type="InterPro" id="IPR002168">
    <property type="entry name" value="Lipase_GDXG_HIS_AS"/>
</dbReference>
<evidence type="ECO:0000256" key="1">
    <source>
        <dbReference type="ARBA" id="ARBA00010515"/>
    </source>
</evidence>
<comment type="caution">
    <text evidence="5">The sequence shown here is derived from an EMBL/GenBank/DDBJ whole genome shotgun (WGS) entry which is preliminary data.</text>
</comment>
<dbReference type="EMBL" id="JAVIDA010000022">
    <property type="protein sequence ID" value="MDQ9072563.1"/>
    <property type="molecule type" value="Genomic_DNA"/>
</dbReference>
<dbReference type="SUPFAM" id="SSF53474">
    <property type="entry name" value="alpha/beta-Hydrolases"/>
    <property type="match status" value="1"/>
</dbReference>
<dbReference type="GO" id="GO:0004771">
    <property type="term" value="F:sterol ester esterase activity"/>
    <property type="evidence" value="ECO:0007669"/>
    <property type="project" value="TreeGrafter"/>
</dbReference>
<dbReference type="Proteomes" id="UP001243195">
    <property type="component" value="Unassembled WGS sequence"/>
</dbReference>
<dbReference type="InterPro" id="IPR013094">
    <property type="entry name" value="AB_hydrolase_3"/>
</dbReference>
<dbReference type="Gene3D" id="3.40.50.1820">
    <property type="entry name" value="alpha/beta hydrolase"/>
    <property type="match status" value="1"/>
</dbReference>
<organism evidence="5 6">
    <name type="scientific">Acinetobacter gerneri</name>
    <dbReference type="NCBI Taxonomy" id="202952"/>
    <lineage>
        <taxon>Bacteria</taxon>
        <taxon>Pseudomonadati</taxon>
        <taxon>Pseudomonadota</taxon>
        <taxon>Gammaproteobacteria</taxon>
        <taxon>Moraxellales</taxon>
        <taxon>Moraxellaceae</taxon>
        <taxon>Acinetobacter</taxon>
    </lineage>
</organism>
<dbReference type="GO" id="GO:0004806">
    <property type="term" value="F:triacylglycerol lipase activity"/>
    <property type="evidence" value="ECO:0007669"/>
    <property type="project" value="TreeGrafter"/>
</dbReference>
<keyword evidence="2 5" id="KW-0378">Hydrolase</keyword>
<evidence type="ECO:0000256" key="3">
    <source>
        <dbReference type="PROSITE-ProRule" id="PRU10038"/>
    </source>
</evidence>
<feature type="domain" description="Alpha/beta hydrolase fold-3" evidence="4">
    <location>
        <begin position="75"/>
        <end position="277"/>
    </location>
</feature>
<evidence type="ECO:0000259" key="4">
    <source>
        <dbReference type="Pfam" id="PF07859"/>
    </source>
</evidence>
<dbReference type="PROSITE" id="PS01173">
    <property type="entry name" value="LIPASE_GDXG_HIS"/>
    <property type="match status" value="1"/>
</dbReference>
<accession>A0AAW8JJW3</accession>
<proteinExistence type="inferred from homology"/>
<dbReference type="GO" id="GO:0019433">
    <property type="term" value="P:triglyceride catabolic process"/>
    <property type="evidence" value="ECO:0007669"/>
    <property type="project" value="TreeGrafter"/>
</dbReference>
<sequence length="303" mass="33988">MKIDPAIKQFLTEKILKVSFKAPSRMNLSPTFMRAALEQMSKVFPQSKNVQLRPVRIAGIHAEEIKPQSKSTQMIFHIHGGAFFVGSIKTHRAFLSEVAERTQMQVLHLNYPLSPEARYPDALDAIYDVYSTLLDQGVLAKDIIVSGDSCGANLALALCLRLKQEDLEMPSGLMLLSPFLDLTLTSESLRYNEKLDALLSVEALETGISFYLPKNIDKSDPFVSPIFGDFAGLPPTLVQVGSKEILLDDAKRFEDKAKEAGVDVRYKLYTGMWHNFQMFSPWFEEAKKAIADIADFAHKLDKD</sequence>
<dbReference type="AlphaFoldDB" id="A0AAW8JJW3"/>
<evidence type="ECO:0000256" key="2">
    <source>
        <dbReference type="ARBA" id="ARBA00022801"/>
    </source>
</evidence>
<dbReference type="Pfam" id="PF07859">
    <property type="entry name" value="Abhydrolase_3"/>
    <property type="match status" value="1"/>
</dbReference>
<reference evidence="5" key="1">
    <citation type="submission" date="2023-08" db="EMBL/GenBank/DDBJ databases">
        <title>Emergence of clinically-relevant ST2 carbapenem-resistant Acinetobacter baumannii strains in hospital sewages in Zhejiang, East of China.</title>
        <authorList>
            <person name="Kaichao C."/>
            <person name="Zhang R."/>
        </authorList>
    </citation>
    <scope>NUCLEOTIDE SEQUENCE</scope>
    <source>
        <strain evidence="5">M-SY-60</strain>
    </source>
</reference>